<keyword evidence="9" id="KW-0479">Metal-binding</keyword>
<dbReference type="GO" id="GO:0046100">
    <property type="term" value="P:hypoxanthine metabolic process"/>
    <property type="evidence" value="ECO:0007669"/>
    <property type="project" value="TreeGrafter"/>
</dbReference>
<keyword evidence="8" id="KW-0808">Transferase</keyword>
<feature type="domain" description="Phosphoribosyltransferase" evidence="13">
    <location>
        <begin position="141"/>
        <end position="290"/>
    </location>
</feature>
<evidence type="ECO:0000256" key="9">
    <source>
        <dbReference type="ARBA" id="ARBA00022723"/>
    </source>
</evidence>
<gene>
    <name evidence="14" type="ORF">IV203_027652</name>
</gene>
<keyword evidence="12" id="KW-0460">Magnesium</keyword>
<evidence type="ECO:0000256" key="5">
    <source>
        <dbReference type="ARBA" id="ARBA00011895"/>
    </source>
</evidence>
<evidence type="ECO:0000256" key="7">
    <source>
        <dbReference type="ARBA" id="ARBA00022676"/>
    </source>
</evidence>
<keyword evidence="15" id="KW-1185">Reference proteome</keyword>
<evidence type="ECO:0000313" key="15">
    <source>
        <dbReference type="Proteomes" id="UP000693970"/>
    </source>
</evidence>
<dbReference type="GO" id="GO:0006166">
    <property type="term" value="P:purine ribonucleoside salvage"/>
    <property type="evidence" value="ECO:0007669"/>
    <property type="project" value="UniProtKB-KW"/>
</dbReference>
<protein>
    <recommendedName>
        <fullName evidence="5">hypoxanthine phosphoribosyltransferase</fullName>
        <ecNumber evidence="5">2.4.2.8</ecNumber>
    </recommendedName>
</protein>
<dbReference type="NCBIfam" id="TIGR01203">
    <property type="entry name" value="HGPRTase"/>
    <property type="match status" value="1"/>
</dbReference>
<dbReference type="EC" id="2.4.2.8" evidence="5"/>
<sequence>MSSEEPRTDRVSNPTGLDPRYYTPLLFFVLSYNTRPPPLLPRFTNNLTLYPPCPSTTSENVARFLSHLKNSNLFPLNTMCLSEQSRASNTANSADKHMTDMSDLDLPVVIPEETRSLEVSQCLYPKEYEGHFDRLLIPKDEIAQVVQALAKQLCSDYQGTRPVLVCVLKGASPFFQHLCDHLMQQKQGFDTEFIRVSSYEGTSSTGNVQVAGGLNLQHVQNRHILLVEDIIDTGTTLSHLIPHLQEQASPKSIQVATLLKKRLPEPAKCEAKYVGFTIPNHFIIGYGLDYNELYRDTQDIFIISKEGIDFDATTLN</sequence>
<comment type="similarity">
    <text evidence="4">Belongs to the purine/pyrimidine phosphoribosyltransferase family.</text>
</comment>
<dbReference type="GO" id="GO:0006178">
    <property type="term" value="P:guanine salvage"/>
    <property type="evidence" value="ECO:0007669"/>
    <property type="project" value="TreeGrafter"/>
</dbReference>
<dbReference type="GO" id="GO:0000287">
    <property type="term" value="F:magnesium ion binding"/>
    <property type="evidence" value="ECO:0007669"/>
    <property type="project" value="TreeGrafter"/>
</dbReference>
<evidence type="ECO:0000256" key="1">
    <source>
        <dbReference type="ARBA" id="ARBA00001946"/>
    </source>
</evidence>
<keyword evidence="11" id="KW-0547">Nucleotide-binding</keyword>
<evidence type="ECO:0000256" key="3">
    <source>
        <dbReference type="ARBA" id="ARBA00004669"/>
    </source>
</evidence>
<evidence type="ECO:0000256" key="11">
    <source>
        <dbReference type="ARBA" id="ARBA00022741"/>
    </source>
</evidence>
<comment type="caution">
    <text evidence="14">The sequence shown here is derived from an EMBL/GenBank/DDBJ whole genome shotgun (WGS) entry which is preliminary data.</text>
</comment>
<name>A0A9K3LZ83_9STRA</name>
<comment type="pathway">
    <text evidence="3">Purine metabolism; IMP biosynthesis via salvage pathway; IMP from hypoxanthine: step 1/1.</text>
</comment>
<reference evidence="14" key="1">
    <citation type="journal article" date="2021" name="Sci. Rep.">
        <title>Diploid genomic architecture of Nitzschia inconspicua, an elite biomass production diatom.</title>
        <authorList>
            <person name="Oliver A."/>
            <person name="Podell S."/>
            <person name="Pinowska A."/>
            <person name="Traller J.C."/>
            <person name="Smith S.R."/>
            <person name="McClure R."/>
            <person name="Beliaev A."/>
            <person name="Bohutskyi P."/>
            <person name="Hill E.A."/>
            <person name="Rabines A."/>
            <person name="Zheng H."/>
            <person name="Allen L.Z."/>
            <person name="Kuo A."/>
            <person name="Grigoriev I.V."/>
            <person name="Allen A.E."/>
            <person name="Hazlebeck D."/>
            <person name="Allen E.E."/>
        </authorList>
    </citation>
    <scope>NUCLEOTIDE SEQUENCE</scope>
    <source>
        <strain evidence="14">Hildebrandi</strain>
    </source>
</reference>
<keyword evidence="7 14" id="KW-0328">Glycosyltransferase</keyword>
<evidence type="ECO:0000256" key="10">
    <source>
        <dbReference type="ARBA" id="ARBA00022726"/>
    </source>
</evidence>
<comment type="cofactor">
    <cofactor evidence="1">
        <name>Mg(2+)</name>
        <dbReference type="ChEBI" id="CHEBI:18420"/>
    </cofactor>
</comment>
<dbReference type="AlphaFoldDB" id="A0A9K3LZ83"/>
<organism evidence="14 15">
    <name type="scientific">Nitzschia inconspicua</name>
    <dbReference type="NCBI Taxonomy" id="303405"/>
    <lineage>
        <taxon>Eukaryota</taxon>
        <taxon>Sar</taxon>
        <taxon>Stramenopiles</taxon>
        <taxon>Ochrophyta</taxon>
        <taxon>Bacillariophyta</taxon>
        <taxon>Bacillariophyceae</taxon>
        <taxon>Bacillariophycidae</taxon>
        <taxon>Bacillariales</taxon>
        <taxon>Bacillariaceae</taxon>
        <taxon>Nitzschia</taxon>
    </lineage>
</organism>
<dbReference type="GO" id="GO:0004422">
    <property type="term" value="F:hypoxanthine phosphoribosyltransferase activity"/>
    <property type="evidence" value="ECO:0007669"/>
    <property type="project" value="InterPro"/>
</dbReference>
<dbReference type="InterPro" id="IPR000836">
    <property type="entry name" value="PRTase_dom"/>
</dbReference>
<evidence type="ECO:0000256" key="2">
    <source>
        <dbReference type="ARBA" id="ARBA00004496"/>
    </source>
</evidence>
<dbReference type="PANTHER" id="PTHR43340:SF1">
    <property type="entry name" value="HYPOXANTHINE PHOSPHORIBOSYLTRANSFERASE"/>
    <property type="match status" value="1"/>
</dbReference>
<dbReference type="PANTHER" id="PTHR43340">
    <property type="entry name" value="HYPOXANTHINE-GUANINE PHOSPHORIBOSYLTRANSFERASE"/>
    <property type="match status" value="1"/>
</dbReference>
<keyword evidence="10" id="KW-0660">Purine salvage</keyword>
<evidence type="ECO:0000256" key="6">
    <source>
        <dbReference type="ARBA" id="ARBA00022490"/>
    </source>
</evidence>
<dbReference type="GO" id="GO:0000166">
    <property type="term" value="F:nucleotide binding"/>
    <property type="evidence" value="ECO:0007669"/>
    <property type="project" value="UniProtKB-KW"/>
</dbReference>
<evidence type="ECO:0000256" key="12">
    <source>
        <dbReference type="ARBA" id="ARBA00022842"/>
    </source>
</evidence>
<dbReference type="GO" id="GO:0005829">
    <property type="term" value="C:cytosol"/>
    <property type="evidence" value="ECO:0007669"/>
    <property type="project" value="TreeGrafter"/>
</dbReference>
<evidence type="ECO:0000256" key="4">
    <source>
        <dbReference type="ARBA" id="ARBA00008391"/>
    </source>
</evidence>
<dbReference type="CDD" id="cd06223">
    <property type="entry name" value="PRTases_typeI"/>
    <property type="match status" value="1"/>
</dbReference>
<dbReference type="EMBL" id="JAGRRH010000005">
    <property type="protein sequence ID" value="KAG7369906.1"/>
    <property type="molecule type" value="Genomic_DNA"/>
</dbReference>
<dbReference type="InterPro" id="IPR005904">
    <property type="entry name" value="Hxn_phspho_trans"/>
</dbReference>
<evidence type="ECO:0000313" key="14">
    <source>
        <dbReference type="EMBL" id="KAG7369906.1"/>
    </source>
</evidence>
<proteinExistence type="inferred from homology"/>
<dbReference type="Proteomes" id="UP000693970">
    <property type="component" value="Unassembled WGS sequence"/>
</dbReference>
<dbReference type="OrthoDB" id="9449045at2759"/>
<evidence type="ECO:0000256" key="8">
    <source>
        <dbReference type="ARBA" id="ARBA00022679"/>
    </source>
</evidence>
<dbReference type="GO" id="GO:0032264">
    <property type="term" value="P:IMP salvage"/>
    <property type="evidence" value="ECO:0007669"/>
    <property type="project" value="TreeGrafter"/>
</dbReference>
<keyword evidence="6" id="KW-0963">Cytoplasm</keyword>
<dbReference type="Pfam" id="PF00156">
    <property type="entry name" value="Pribosyltran"/>
    <property type="match status" value="1"/>
</dbReference>
<dbReference type="InterPro" id="IPR050408">
    <property type="entry name" value="HGPRT"/>
</dbReference>
<dbReference type="GO" id="GO:0032263">
    <property type="term" value="P:GMP salvage"/>
    <property type="evidence" value="ECO:0007669"/>
    <property type="project" value="TreeGrafter"/>
</dbReference>
<comment type="subcellular location">
    <subcellularLocation>
        <location evidence="2">Cytoplasm</location>
    </subcellularLocation>
</comment>
<evidence type="ECO:0000259" key="13">
    <source>
        <dbReference type="Pfam" id="PF00156"/>
    </source>
</evidence>
<accession>A0A9K3LZ83</accession>
<reference evidence="14" key="2">
    <citation type="submission" date="2021-04" db="EMBL/GenBank/DDBJ databases">
        <authorList>
            <person name="Podell S."/>
        </authorList>
    </citation>
    <scope>NUCLEOTIDE SEQUENCE</scope>
    <source>
        <strain evidence="14">Hildebrandi</strain>
    </source>
</reference>